<dbReference type="WBParaSite" id="EgrG_000135400">
    <property type="protein sequence ID" value="EgrG_000135400"/>
    <property type="gene ID" value="EgrG_000135400"/>
</dbReference>
<evidence type="ECO:0000313" key="4">
    <source>
        <dbReference type="WBParaSite" id="EgrG_000135400"/>
    </source>
</evidence>
<feature type="transmembrane region" description="Helical" evidence="1">
    <location>
        <begin position="69"/>
        <end position="88"/>
    </location>
</feature>
<accession>A0A068X231</accession>
<protein>
    <submittedName>
        <fullName evidence="2 4">Uncharacterized protein</fullName>
    </submittedName>
</protein>
<reference evidence="2 3" key="1">
    <citation type="journal article" date="2013" name="Nature">
        <title>The genomes of four tapeworm species reveal adaptations to parasitism.</title>
        <authorList>
            <person name="Tsai I.J."/>
            <person name="Zarowiecki M."/>
            <person name="Holroyd N."/>
            <person name="Garciarrubio A."/>
            <person name="Sanchez-Flores A."/>
            <person name="Brooks K.L."/>
            <person name="Tracey A."/>
            <person name="Bobes R.J."/>
            <person name="Fragoso G."/>
            <person name="Sciutto E."/>
            <person name="Aslett M."/>
            <person name="Beasley H."/>
            <person name="Bennett H.M."/>
            <person name="Cai J."/>
            <person name="Camicia F."/>
            <person name="Clark R."/>
            <person name="Cucher M."/>
            <person name="De Silva N."/>
            <person name="Day T.A."/>
            <person name="Deplazes P."/>
            <person name="Estrada K."/>
            <person name="Fernandez C."/>
            <person name="Holland P.W."/>
            <person name="Hou J."/>
            <person name="Hu S."/>
            <person name="Huckvale T."/>
            <person name="Hung S.S."/>
            <person name="Kamenetzky L."/>
            <person name="Keane J.A."/>
            <person name="Kiss F."/>
            <person name="Koziol U."/>
            <person name="Lambert O."/>
            <person name="Liu K."/>
            <person name="Luo X."/>
            <person name="Luo Y."/>
            <person name="Macchiaroli N."/>
            <person name="Nichol S."/>
            <person name="Paps J."/>
            <person name="Parkinson J."/>
            <person name="Pouchkina-Stantcheva N."/>
            <person name="Riddiford N."/>
            <person name="Rosenzvit M."/>
            <person name="Salinas G."/>
            <person name="Wasmuth J.D."/>
            <person name="Zamanian M."/>
            <person name="Zheng Y."/>
            <person name="Cai X."/>
            <person name="Soberon X."/>
            <person name="Olson P.D."/>
            <person name="Laclette J.P."/>
            <person name="Brehm K."/>
            <person name="Berriman M."/>
            <person name="Garciarrubio A."/>
            <person name="Bobes R.J."/>
            <person name="Fragoso G."/>
            <person name="Sanchez-Flores A."/>
            <person name="Estrada K."/>
            <person name="Cevallos M.A."/>
            <person name="Morett E."/>
            <person name="Gonzalez V."/>
            <person name="Portillo T."/>
            <person name="Ochoa-Leyva A."/>
            <person name="Jose M.V."/>
            <person name="Sciutto E."/>
            <person name="Landa A."/>
            <person name="Jimenez L."/>
            <person name="Valdes V."/>
            <person name="Carrero J.C."/>
            <person name="Larralde C."/>
            <person name="Morales-Montor J."/>
            <person name="Limon-Lason J."/>
            <person name="Soberon X."/>
            <person name="Laclette J.P."/>
        </authorList>
    </citation>
    <scope>NUCLEOTIDE SEQUENCE [LARGE SCALE GENOMIC DNA]</scope>
</reference>
<dbReference type="EMBL" id="LK028596">
    <property type="protein sequence ID" value="CDS23964.1"/>
    <property type="molecule type" value="Genomic_DNA"/>
</dbReference>
<reference evidence="2" key="2">
    <citation type="submission" date="2014-06" db="EMBL/GenBank/DDBJ databases">
        <authorList>
            <person name="Aslett M."/>
        </authorList>
    </citation>
    <scope>NUCLEOTIDE SEQUENCE</scope>
</reference>
<evidence type="ECO:0000256" key="1">
    <source>
        <dbReference type="SAM" id="Phobius"/>
    </source>
</evidence>
<organism evidence="2">
    <name type="scientific">Echinococcus granulosus</name>
    <name type="common">Hydatid tapeworm</name>
    <dbReference type="NCBI Taxonomy" id="6210"/>
    <lineage>
        <taxon>Eukaryota</taxon>
        <taxon>Metazoa</taxon>
        <taxon>Spiralia</taxon>
        <taxon>Lophotrochozoa</taxon>
        <taxon>Platyhelminthes</taxon>
        <taxon>Cestoda</taxon>
        <taxon>Eucestoda</taxon>
        <taxon>Cyclophyllidea</taxon>
        <taxon>Taeniidae</taxon>
        <taxon>Echinococcus</taxon>
        <taxon>Echinococcus granulosus group</taxon>
    </lineage>
</organism>
<feature type="non-terminal residue" evidence="2">
    <location>
        <position position="182"/>
    </location>
</feature>
<reference evidence="4" key="3">
    <citation type="submission" date="2020-10" db="UniProtKB">
        <authorList>
            <consortium name="WormBaseParasite"/>
        </authorList>
    </citation>
    <scope>IDENTIFICATION</scope>
</reference>
<dbReference type="Proteomes" id="UP000492820">
    <property type="component" value="Unassembled WGS sequence"/>
</dbReference>
<proteinExistence type="predicted"/>
<evidence type="ECO:0000313" key="2">
    <source>
        <dbReference type="EMBL" id="CDS23964.1"/>
    </source>
</evidence>
<gene>
    <name evidence="2" type="ORF">EgrG_000135400</name>
</gene>
<evidence type="ECO:0000313" key="3">
    <source>
        <dbReference type="Proteomes" id="UP000492820"/>
    </source>
</evidence>
<dbReference type="AlphaFoldDB" id="A0A068X231"/>
<keyword evidence="1" id="KW-0812">Transmembrane</keyword>
<keyword evidence="1" id="KW-1133">Transmembrane helix</keyword>
<keyword evidence="1" id="KW-0472">Membrane</keyword>
<name>A0A068X231_ECHGR</name>
<sequence length="182" mass="19547">MEVCSIPRLHQRAVCLKRIRGSAIEFLLCLPSISSPCLPSPIHLPFHCPLQLHPPITIPSLELAHPTTMVIVVVVVVVVAAAAAAAATSTSSSSSSSHTHTHTHTHTPCRHIPPCMLSSLPSLIHQSLSPFCLVLLPTMRFCSVIRAADAAATVVEGTADCHCHGQCHRHCNSHSHSCHHHH</sequence>